<name>A0A552ISG3_9CHRO</name>
<dbReference type="AlphaFoldDB" id="A0A552ISG3"/>
<dbReference type="Proteomes" id="UP000319191">
    <property type="component" value="Unassembled WGS sequence"/>
</dbReference>
<accession>A0A552ISG3</accession>
<evidence type="ECO:0000313" key="2">
    <source>
        <dbReference type="Proteomes" id="UP000319191"/>
    </source>
</evidence>
<organism evidence="1 2">
    <name type="scientific">Microcystis novacekii Mn_MB_F_20050700_S1D</name>
    <dbReference type="NCBI Taxonomy" id="2486266"/>
    <lineage>
        <taxon>Bacteria</taxon>
        <taxon>Bacillati</taxon>
        <taxon>Cyanobacteriota</taxon>
        <taxon>Cyanophyceae</taxon>
        <taxon>Oscillatoriophycideae</taxon>
        <taxon>Chroococcales</taxon>
        <taxon>Microcystaceae</taxon>
        <taxon>Microcystis</taxon>
    </lineage>
</organism>
<comment type="caution">
    <text evidence="1">The sequence shown here is derived from an EMBL/GenBank/DDBJ whole genome shotgun (WGS) entry which is preliminary data.</text>
</comment>
<protein>
    <submittedName>
        <fullName evidence="1">Uncharacterized protein</fullName>
    </submittedName>
</protein>
<evidence type="ECO:0000313" key="1">
    <source>
        <dbReference type="EMBL" id="TRU86384.1"/>
    </source>
</evidence>
<dbReference type="EMBL" id="SFAV01000192">
    <property type="protein sequence ID" value="TRU86384.1"/>
    <property type="molecule type" value="Genomic_DNA"/>
</dbReference>
<reference evidence="1 2" key="1">
    <citation type="submission" date="2019-01" db="EMBL/GenBank/DDBJ databases">
        <title>Coherence of Microcystis species and biogeography revealed through population genomics.</title>
        <authorList>
            <person name="Perez-Carrascal O.M."/>
            <person name="Terrat Y."/>
            <person name="Giani A."/>
            <person name="Fortin N."/>
            <person name="Tromas N."/>
            <person name="Shapiro B.J."/>
        </authorList>
    </citation>
    <scope>NUCLEOTIDE SEQUENCE [LARGE SCALE GENOMIC DNA]</scope>
    <source>
        <strain evidence="1">Mn_MB_F_20050700_S1D</strain>
    </source>
</reference>
<proteinExistence type="predicted"/>
<gene>
    <name evidence="1" type="ORF">EWV54_14430</name>
</gene>
<sequence length="122" mass="12822">MNSDFAPLSGPQTEDGFTYTVTSGLNFVINAQTGNPASSLGVGFVTIDGPNSNPVVTGGQIEFTRTGGGLFTFDSFQLANQLFGISRGISWTGQVNGVDTQSLTGVSTNSFTFRALRELLCK</sequence>